<evidence type="ECO:0000313" key="2">
    <source>
        <dbReference type="EMBL" id="CAK9022939.1"/>
    </source>
</evidence>
<dbReference type="SUPFAM" id="SSF51735">
    <property type="entry name" value="NAD(P)-binding Rossmann-fold domains"/>
    <property type="match status" value="1"/>
</dbReference>
<dbReference type="Gene3D" id="3.40.50.720">
    <property type="entry name" value="NAD(P)-binding Rossmann-like Domain"/>
    <property type="match status" value="1"/>
</dbReference>
<dbReference type="Proteomes" id="UP001642484">
    <property type="component" value="Unassembled WGS sequence"/>
</dbReference>
<keyword evidence="1" id="KW-0560">Oxidoreductase</keyword>
<reference evidence="2 3" key="1">
    <citation type="submission" date="2024-02" db="EMBL/GenBank/DDBJ databases">
        <authorList>
            <person name="Chen Y."/>
            <person name="Shah S."/>
            <person name="Dougan E. K."/>
            <person name="Thang M."/>
            <person name="Chan C."/>
        </authorList>
    </citation>
    <scope>NUCLEOTIDE SEQUENCE [LARGE SCALE GENOMIC DNA]</scope>
</reference>
<sequence length="349" mass="38149">MERQSWLSQLLYTGAAVGGAACAAVAARNLQRVLRARSRIKVLLAASAGTDARVVITGATGGIGQELAEQLLRNPSVHLLLGCRDHLKAQRLFQSSERTKVHRLDLLDPDSVQAFADEAHLFLAGGESGLRMLVNNAGVMRPPVSQSKGDSTWQTNFLGPFLLTELLARLRQKQQPSPVRVVHVSSRLEKRSQLDHHLLDAVTRGEVGENPYADSKRGLMLWTSVRAQSLAFKGGLFCHAASPGIVDSDLGRHVVPAWLWPFTKPLRSLVGWLQKRMLLMRSPAEGALAVVGGALTPQATSCFGRYWDGEAQVEDLVIERMGNKQLALSLVKWATKATALEQRADGYDR</sequence>
<dbReference type="EMBL" id="CAXAMN010007792">
    <property type="protein sequence ID" value="CAK9022939.1"/>
    <property type="molecule type" value="Genomic_DNA"/>
</dbReference>
<keyword evidence="3" id="KW-1185">Reference proteome</keyword>
<organism evidence="2 3">
    <name type="scientific">Durusdinium trenchii</name>
    <dbReference type="NCBI Taxonomy" id="1381693"/>
    <lineage>
        <taxon>Eukaryota</taxon>
        <taxon>Sar</taxon>
        <taxon>Alveolata</taxon>
        <taxon>Dinophyceae</taxon>
        <taxon>Suessiales</taxon>
        <taxon>Symbiodiniaceae</taxon>
        <taxon>Durusdinium</taxon>
    </lineage>
</organism>
<comment type="caution">
    <text evidence="2">The sequence shown here is derived from an EMBL/GenBank/DDBJ whole genome shotgun (WGS) entry which is preliminary data.</text>
</comment>
<dbReference type="PROSITE" id="PS51257">
    <property type="entry name" value="PROKAR_LIPOPROTEIN"/>
    <property type="match status" value="1"/>
</dbReference>
<gene>
    <name evidence="2" type="ORF">CCMP2556_LOCUS15045</name>
</gene>
<name>A0ABP0K8P7_9DINO</name>
<dbReference type="Pfam" id="PF00106">
    <property type="entry name" value="adh_short"/>
    <property type="match status" value="1"/>
</dbReference>
<dbReference type="InterPro" id="IPR036291">
    <property type="entry name" value="NAD(P)-bd_dom_sf"/>
</dbReference>
<evidence type="ECO:0000313" key="3">
    <source>
        <dbReference type="Proteomes" id="UP001642484"/>
    </source>
</evidence>
<dbReference type="PANTHER" id="PTHR43157">
    <property type="entry name" value="PHOSPHATIDYLINOSITOL-GLYCAN BIOSYNTHESIS CLASS F PROTEIN-RELATED"/>
    <property type="match status" value="1"/>
</dbReference>
<dbReference type="PRINTS" id="PR00081">
    <property type="entry name" value="GDHRDH"/>
</dbReference>
<proteinExistence type="predicted"/>
<dbReference type="InterPro" id="IPR002347">
    <property type="entry name" value="SDR_fam"/>
</dbReference>
<evidence type="ECO:0008006" key="4">
    <source>
        <dbReference type="Google" id="ProtNLM"/>
    </source>
</evidence>
<evidence type="ECO:0000256" key="1">
    <source>
        <dbReference type="ARBA" id="ARBA00023002"/>
    </source>
</evidence>
<protein>
    <recommendedName>
        <fullName evidence="4">Protochlorophyllide reductase</fullName>
    </recommendedName>
</protein>
<dbReference type="PANTHER" id="PTHR43157:SF31">
    <property type="entry name" value="PHOSPHATIDYLINOSITOL-GLYCAN BIOSYNTHESIS CLASS F PROTEIN"/>
    <property type="match status" value="1"/>
</dbReference>
<accession>A0ABP0K8P7</accession>